<evidence type="ECO:0000256" key="1">
    <source>
        <dbReference type="SAM" id="MobiDB-lite"/>
    </source>
</evidence>
<accession>A0ABY5PFF1</accession>
<name>A0ABY5PFF1_9ACTN</name>
<dbReference type="Proteomes" id="UP001058860">
    <property type="component" value="Chromosome"/>
</dbReference>
<sequence>MQLLPQGLDVRAEQVGHGRHRLGRIGPLAHAGDLGRGVRAVDGSDHPSSFREGSVAVIDLRGAPIQAAARILRMLFGPSSSPANADEAGAWAPASRTGER</sequence>
<keyword evidence="3" id="KW-1185">Reference proteome</keyword>
<evidence type="ECO:0000313" key="3">
    <source>
        <dbReference type="Proteomes" id="UP001058860"/>
    </source>
</evidence>
<dbReference type="EMBL" id="CP088295">
    <property type="protein sequence ID" value="UUY03356.1"/>
    <property type="molecule type" value="Genomic_DNA"/>
</dbReference>
<gene>
    <name evidence="2" type="ORF">LRS13_22225</name>
</gene>
<proteinExistence type="predicted"/>
<organism evidence="2 3">
    <name type="scientific">Svornostia abyssi</name>
    <dbReference type="NCBI Taxonomy" id="2898438"/>
    <lineage>
        <taxon>Bacteria</taxon>
        <taxon>Bacillati</taxon>
        <taxon>Actinomycetota</taxon>
        <taxon>Thermoleophilia</taxon>
        <taxon>Solirubrobacterales</taxon>
        <taxon>Baekduiaceae</taxon>
        <taxon>Svornostia</taxon>
    </lineage>
</organism>
<feature type="region of interest" description="Disordered" evidence="1">
    <location>
        <begin position="79"/>
        <end position="100"/>
    </location>
</feature>
<evidence type="ECO:0000313" key="2">
    <source>
        <dbReference type="EMBL" id="UUY03356.1"/>
    </source>
</evidence>
<reference evidence="3" key="1">
    <citation type="submission" date="2021-11" db="EMBL/GenBank/DDBJ databases">
        <title>Cultivation dependent microbiological survey of springs from the worlds oldest radium mine currently devoted to the extraction of radon-saturated water.</title>
        <authorList>
            <person name="Kapinusova G."/>
            <person name="Smrhova T."/>
            <person name="Strejcek M."/>
            <person name="Suman J."/>
            <person name="Jani K."/>
            <person name="Pajer P."/>
            <person name="Uhlik O."/>
        </authorList>
    </citation>
    <scope>NUCLEOTIDE SEQUENCE [LARGE SCALE GENOMIC DNA]</scope>
    <source>
        <strain evidence="3">J379</strain>
    </source>
</reference>
<protein>
    <submittedName>
        <fullName evidence="2">Uncharacterized protein</fullName>
    </submittedName>
</protein>